<proteinExistence type="predicted"/>
<feature type="transmembrane region" description="Helical" evidence="1">
    <location>
        <begin position="336"/>
        <end position="358"/>
    </location>
</feature>
<keyword evidence="3" id="KW-1185">Reference proteome</keyword>
<keyword evidence="1" id="KW-1133">Transmembrane helix</keyword>
<sequence>MGKKILNIHCPQCGAPANFDIVHQVYECGYCGGTVKVEAALEEKKDYRNAQQKKMKKSAEAFSLESASCSGCGATIVFEENEALSKCAFCGRSLVRKEYLYEAGLPESVIPFRLAKAEAQQRLEEWCDRNRRKKEAQHLRGMIPELKGFYLPYEMVRGPVHCRVSCGRTAKVYGFDGFVNDEFVNGSKQLDNLLLDAMEPFDLDGLEAFDFAYVAGQHVKITDISNAEAERRMTEEISENYRPQLEKMWGTKAIKVDTEGKSAVRLPVLLPVYYISSGDICAAVNGQTGKVSVRAEKKTYYVTLPWWLKAMVTLLSAVGATFSAMALSGMDRGESLGIAGMLGIFYLIVYLCMLGDFANNRGEIGSYRKIFTSGERTFRRDGGKLVLREEILERKVARPVFLRELDGRVQPVIYLFKSPKRMMGIALLSFTVIFLPAIIALFLNGFDFARLTLGGSAVWFCVAVPVVPIYFVVFGIARLYDTPWIYTLAEDGGKKRYRKKTEITWKKAASGLSAFLLLLVKPPFCLAAWFGIASFCVMCYLTAFGF</sequence>
<reference evidence="2 3" key="1">
    <citation type="submission" date="2019-08" db="EMBL/GenBank/DDBJ databases">
        <title>In-depth cultivation of the pig gut microbiome towards novel bacterial diversity and tailored functional studies.</title>
        <authorList>
            <person name="Wylensek D."/>
            <person name="Hitch T.C.A."/>
            <person name="Clavel T."/>
        </authorList>
    </citation>
    <scope>NUCLEOTIDE SEQUENCE [LARGE SCALE GENOMIC DNA]</scope>
    <source>
        <strain evidence="2 3">SM-530-WT-4B</strain>
    </source>
</reference>
<evidence type="ECO:0000313" key="3">
    <source>
        <dbReference type="Proteomes" id="UP000473699"/>
    </source>
</evidence>
<feature type="transmembrane region" description="Helical" evidence="1">
    <location>
        <begin position="457"/>
        <end position="477"/>
    </location>
</feature>
<keyword evidence="1" id="KW-0472">Membrane</keyword>
<feature type="transmembrane region" description="Helical" evidence="1">
    <location>
        <begin position="425"/>
        <end position="445"/>
    </location>
</feature>
<evidence type="ECO:0008006" key="4">
    <source>
        <dbReference type="Google" id="ProtNLM"/>
    </source>
</evidence>
<dbReference type="RefSeq" id="WP_154527996.1">
    <property type="nucleotide sequence ID" value="NZ_VUNH01000002.1"/>
</dbReference>
<dbReference type="Proteomes" id="UP000473699">
    <property type="component" value="Unassembled WGS sequence"/>
</dbReference>
<accession>A0A6L5Y9K8</accession>
<dbReference type="EMBL" id="VUNH01000002">
    <property type="protein sequence ID" value="MST54881.1"/>
    <property type="molecule type" value="Genomic_DNA"/>
</dbReference>
<name>A0A6L5Y9K8_9BACT</name>
<gene>
    <name evidence="2" type="ORF">FYJ74_02285</name>
</gene>
<keyword evidence="1" id="KW-0812">Transmembrane</keyword>
<feature type="transmembrane region" description="Helical" evidence="1">
    <location>
        <begin position="306"/>
        <end position="330"/>
    </location>
</feature>
<dbReference type="AlphaFoldDB" id="A0A6L5Y9K8"/>
<evidence type="ECO:0000313" key="2">
    <source>
        <dbReference type="EMBL" id="MST54881.1"/>
    </source>
</evidence>
<evidence type="ECO:0000256" key="1">
    <source>
        <dbReference type="SAM" id="Phobius"/>
    </source>
</evidence>
<organism evidence="2 3">
    <name type="scientific">Pyramidobacter porci</name>
    <dbReference type="NCBI Taxonomy" id="2605789"/>
    <lineage>
        <taxon>Bacteria</taxon>
        <taxon>Thermotogati</taxon>
        <taxon>Synergistota</taxon>
        <taxon>Synergistia</taxon>
        <taxon>Synergistales</taxon>
        <taxon>Dethiosulfovibrionaceae</taxon>
        <taxon>Pyramidobacter</taxon>
    </lineage>
</organism>
<protein>
    <recommendedName>
        <fullName evidence="4">TFIIB-type zinc ribbon-containing protein</fullName>
    </recommendedName>
</protein>
<comment type="caution">
    <text evidence="2">The sequence shown here is derived from an EMBL/GenBank/DDBJ whole genome shotgun (WGS) entry which is preliminary data.</text>
</comment>